<name>M6UXQ4_9LEPT</name>
<dbReference type="Proteomes" id="UP000012153">
    <property type="component" value="Unassembled WGS sequence"/>
</dbReference>
<evidence type="ECO:0000313" key="3">
    <source>
        <dbReference type="Proteomes" id="UP000012153"/>
    </source>
</evidence>
<comment type="caution">
    <text evidence="2">The sequence shown here is derived from an EMBL/GenBank/DDBJ whole genome shotgun (WGS) entry which is preliminary data.</text>
</comment>
<sequence length="39" mass="4640">MQLKSKKSDSILLFVHLKMVFVFVHLGIYVFFKKFLYSG</sequence>
<feature type="transmembrane region" description="Helical" evidence="1">
    <location>
        <begin position="12"/>
        <end position="32"/>
    </location>
</feature>
<proteinExistence type="predicted"/>
<gene>
    <name evidence="2" type="ORF">LEP1GSC186_2753</name>
</gene>
<evidence type="ECO:0000256" key="1">
    <source>
        <dbReference type="SAM" id="Phobius"/>
    </source>
</evidence>
<protein>
    <submittedName>
        <fullName evidence="2">Uncharacterized protein</fullName>
    </submittedName>
</protein>
<keyword evidence="1" id="KW-1133">Transmembrane helix</keyword>
<accession>M6UXQ4</accession>
<organism evidence="2 3">
    <name type="scientific">Leptospira noguchii serovar Autumnalis str. ZUN142</name>
    <dbReference type="NCBI Taxonomy" id="1085540"/>
    <lineage>
        <taxon>Bacteria</taxon>
        <taxon>Pseudomonadati</taxon>
        <taxon>Spirochaetota</taxon>
        <taxon>Spirochaetia</taxon>
        <taxon>Leptospirales</taxon>
        <taxon>Leptospiraceae</taxon>
        <taxon>Leptospira</taxon>
    </lineage>
</organism>
<keyword evidence="1" id="KW-0812">Transmembrane</keyword>
<keyword evidence="1" id="KW-0472">Membrane</keyword>
<dbReference type="EMBL" id="AHOP02000017">
    <property type="protein sequence ID" value="EMO42068.1"/>
    <property type="molecule type" value="Genomic_DNA"/>
</dbReference>
<reference evidence="2 3" key="1">
    <citation type="submission" date="2013-01" db="EMBL/GenBank/DDBJ databases">
        <authorList>
            <person name="Harkins D.M."/>
            <person name="Durkin A.S."/>
            <person name="Brinkac L.M."/>
            <person name="Haft D.H."/>
            <person name="Selengut J.D."/>
            <person name="Sanka R."/>
            <person name="DePew J."/>
            <person name="Purushe J."/>
            <person name="Matthias M.A."/>
            <person name="Vinetz J.M."/>
            <person name="Sutton G.G."/>
            <person name="Nierman W.C."/>
            <person name="Fouts D.E."/>
        </authorList>
    </citation>
    <scope>NUCLEOTIDE SEQUENCE [LARGE SCALE GENOMIC DNA]</scope>
    <source>
        <strain evidence="2 3">ZUN142</strain>
    </source>
</reference>
<evidence type="ECO:0000313" key="2">
    <source>
        <dbReference type="EMBL" id="EMO42068.1"/>
    </source>
</evidence>
<dbReference type="AlphaFoldDB" id="M6UXQ4"/>